<evidence type="ECO:0000313" key="2">
    <source>
        <dbReference type="EMBL" id="KAK5240749.1"/>
    </source>
</evidence>
<dbReference type="EMBL" id="JAVRRA010011058">
    <property type="protein sequence ID" value="KAK5240749.1"/>
    <property type="molecule type" value="Genomic_DNA"/>
</dbReference>
<evidence type="ECO:0000313" key="3">
    <source>
        <dbReference type="Proteomes" id="UP001357485"/>
    </source>
</evidence>
<proteinExistence type="predicted"/>
<feature type="non-terminal residue" evidence="2">
    <location>
        <position position="1"/>
    </location>
</feature>
<name>A0ABR0LT56_9PEZI</name>
<evidence type="ECO:0000256" key="1">
    <source>
        <dbReference type="SAM" id="MobiDB-lite"/>
    </source>
</evidence>
<comment type="caution">
    <text evidence="2">The sequence shown here is derived from an EMBL/GenBank/DDBJ whole genome shotgun (WGS) entry which is preliminary data.</text>
</comment>
<sequence length="78" mass="8986">ASSLWSRLSPRAWIDPEPYQDPTDSTWQQNQPGDVPGGKRTWYSHKKHRKMMKLELTDAFEMRGRMIAMIISAALLGL</sequence>
<keyword evidence="3" id="KW-1185">Reference proteome</keyword>
<organism evidence="2 3">
    <name type="scientific">Cryomyces antarcticus</name>
    <dbReference type="NCBI Taxonomy" id="329879"/>
    <lineage>
        <taxon>Eukaryota</taxon>
        <taxon>Fungi</taxon>
        <taxon>Dikarya</taxon>
        <taxon>Ascomycota</taxon>
        <taxon>Pezizomycotina</taxon>
        <taxon>Dothideomycetes</taxon>
        <taxon>Dothideomycetes incertae sedis</taxon>
        <taxon>Cryomyces</taxon>
    </lineage>
</organism>
<dbReference type="Proteomes" id="UP001357485">
    <property type="component" value="Unassembled WGS sequence"/>
</dbReference>
<reference evidence="2 3" key="1">
    <citation type="submission" date="2023-08" db="EMBL/GenBank/DDBJ databases">
        <title>Black Yeasts Isolated from many extreme environments.</title>
        <authorList>
            <person name="Coleine C."/>
            <person name="Stajich J.E."/>
            <person name="Selbmann L."/>
        </authorList>
    </citation>
    <scope>NUCLEOTIDE SEQUENCE [LARGE SCALE GENOMIC DNA]</scope>
    <source>
        <strain evidence="2 3">CCFEE 536</strain>
    </source>
</reference>
<feature type="compositionally biased region" description="Polar residues" evidence="1">
    <location>
        <begin position="22"/>
        <end position="32"/>
    </location>
</feature>
<feature type="region of interest" description="Disordered" evidence="1">
    <location>
        <begin position="1"/>
        <end position="41"/>
    </location>
</feature>
<protein>
    <submittedName>
        <fullName evidence="2">Uncharacterized protein</fullName>
    </submittedName>
</protein>
<feature type="non-terminal residue" evidence="2">
    <location>
        <position position="78"/>
    </location>
</feature>
<accession>A0ABR0LT56</accession>
<gene>
    <name evidence="2" type="ORF">LTR16_010220</name>
</gene>